<evidence type="ECO:0000313" key="8">
    <source>
        <dbReference type="WBParaSite" id="NBR_0000103801-mRNA-1"/>
    </source>
</evidence>
<proteinExistence type="predicted"/>
<keyword evidence="4" id="KW-0539">Nucleus</keyword>
<evidence type="ECO:0000313" key="7">
    <source>
        <dbReference type="Proteomes" id="UP000271162"/>
    </source>
</evidence>
<keyword evidence="3" id="KW-0963">Cytoplasm</keyword>
<dbReference type="SUPFAM" id="SSF48371">
    <property type="entry name" value="ARM repeat"/>
    <property type="match status" value="1"/>
</dbReference>
<sequence>MERGLSYNYLQRRLVKVQSILYVMSSQLSLWKKDALSDGDADLLFQSLSKEIEEALTDPDGASKDHSDAAVEMLTTLLPFCRHDTVEKYRWLLPLLVDRLRGSEDTKSTGDLAHCIVTLCSSLRNSSCDQLKFLHDTVDVLSTFCLKKSEEFPFPGITECIVESLALFRTLSEARDSTMSDHEWPKNILVLVERVLRSRSEIISDETRTRMFLLVNEMIETLGVEWLLPNTSVLLLLVHLVVVHSQICLDKHDEKSTQDLAVCFHILEMAIKSVEESSVLDDSVAMRVATSVREAALYSAEYWVKSRDTEECIGDDVEIILYRFLSCYLAIGGADTLPPELGNQCSSLILEVFHRVANKGDLPAALLLLPQICELPKLSDDVITSLVELVVSQYPDGDWKAVVDDVIHCIHTLDSRVRVFRMIILSEMSEPSSGVRLTQPQVVAYMEGQSIGEGRLCVAERSVQFILLNTNRNTFSQVTWICRTSGLGFSLTYPSIILHAISTDLSTFPHECIYVLVDASKSGNIFFSFSYDVADCNVLSLLRRSENRITDTSEPRRRQDIPLYTAAEARNVQDLKLADEELANEGSESGDDDDDEGAKNVVIRFVPADLSVLQQIYTEMCNCQELNPDENDDYTDEDGGGDMIIDESAYESMQGDE</sequence>
<evidence type="ECO:0000256" key="2">
    <source>
        <dbReference type="ARBA" id="ARBA00004496"/>
    </source>
</evidence>
<evidence type="ECO:0000256" key="5">
    <source>
        <dbReference type="SAM" id="MobiDB-lite"/>
    </source>
</evidence>
<accession>A0A0N4XET6</accession>
<dbReference type="Gene3D" id="2.30.29.30">
    <property type="entry name" value="Pleckstrin-homology domain (PH domain)/Phosphotyrosine-binding domain (PTB)"/>
    <property type="match status" value="1"/>
</dbReference>
<evidence type="ECO:0000256" key="3">
    <source>
        <dbReference type="ARBA" id="ARBA00022490"/>
    </source>
</evidence>
<feature type="region of interest" description="Disordered" evidence="5">
    <location>
        <begin position="627"/>
        <end position="657"/>
    </location>
</feature>
<dbReference type="AlphaFoldDB" id="A0A0N4XET6"/>
<gene>
    <name evidence="6" type="ORF">NBR_LOCUS1039</name>
</gene>
<dbReference type="PANTHER" id="PTHR21399:SF0">
    <property type="entry name" value="METHYLOSOME SUBUNIT PICLN"/>
    <property type="match status" value="1"/>
</dbReference>
<dbReference type="InterPro" id="IPR011993">
    <property type="entry name" value="PH-like_dom_sf"/>
</dbReference>
<comment type="subcellular location">
    <subcellularLocation>
        <location evidence="2">Cytoplasm</location>
    </subcellularLocation>
    <subcellularLocation>
        <location evidence="1">Nucleus</location>
    </subcellularLocation>
</comment>
<dbReference type="EMBL" id="UYSL01000679">
    <property type="protein sequence ID" value="VDL64243.1"/>
    <property type="molecule type" value="Genomic_DNA"/>
</dbReference>
<dbReference type="Pfam" id="PF03517">
    <property type="entry name" value="Voldacs"/>
    <property type="match status" value="1"/>
</dbReference>
<reference evidence="8" key="1">
    <citation type="submission" date="2017-02" db="UniProtKB">
        <authorList>
            <consortium name="WormBaseParasite"/>
        </authorList>
    </citation>
    <scope>IDENTIFICATION</scope>
</reference>
<evidence type="ECO:0000256" key="1">
    <source>
        <dbReference type="ARBA" id="ARBA00004123"/>
    </source>
</evidence>
<evidence type="ECO:0000313" key="6">
    <source>
        <dbReference type="EMBL" id="VDL64243.1"/>
    </source>
</evidence>
<dbReference type="InterPro" id="IPR039924">
    <property type="entry name" value="ICln/Lot5/Saf5"/>
</dbReference>
<name>A0A0N4XET6_NIPBR</name>
<dbReference type="GO" id="GO:0005829">
    <property type="term" value="C:cytosol"/>
    <property type="evidence" value="ECO:0007669"/>
    <property type="project" value="TreeGrafter"/>
</dbReference>
<dbReference type="GO" id="GO:0000387">
    <property type="term" value="P:spliceosomal snRNP assembly"/>
    <property type="evidence" value="ECO:0007669"/>
    <property type="project" value="TreeGrafter"/>
</dbReference>
<dbReference type="PANTHER" id="PTHR21399">
    <property type="entry name" value="CHLORIDE CONDUCTANCE REGULATORY PROTEIN ICLN"/>
    <property type="match status" value="1"/>
</dbReference>
<protein>
    <submittedName>
        <fullName evidence="8">MMS19 nucleotide excision repair protein</fullName>
    </submittedName>
</protein>
<dbReference type="GO" id="GO:0045292">
    <property type="term" value="P:mRNA cis splicing, via spliceosome"/>
    <property type="evidence" value="ECO:0007669"/>
    <property type="project" value="TreeGrafter"/>
</dbReference>
<dbReference type="WBParaSite" id="NBR_0000103801-mRNA-1">
    <property type="protein sequence ID" value="NBR_0000103801-mRNA-1"/>
    <property type="gene ID" value="NBR_0000103801"/>
</dbReference>
<dbReference type="GO" id="GO:0034715">
    <property type="term" value="C:pICln-Sm protein complex"/>
    <property type="evidence" value="ECO:0007669"/>
    <property type="project" value="TreeGrafter"/>
</dbReference>
<reference evidence="6 7" key="2">
    <citation type="submission" date="2018-11" db="EMBL/GenBank/DDBJ databases">
        <authorList>
            <consortium name="Pathogen Informatics"/>
        </authorList>
    </citation>
    <scope>NUCLEOTIDE SEQUENCE [LARGE SCALE GENOMIC DNA]</scope>
</reference>
<evidence type="ECO:0000256" key="4">
    <source>
        <dbReference type="ARBA" id="ARBA00023242"/>
    </source>
</evidence>
<organism evidence="8">
    <name type="scientific">Nippostrongylus brasiliensis</name>
    <name type="common">Rat hookworm</name>
    <dbReference type="NCBI Taxonomy" id="27835"/>
    <lineage>
        <taxon>Eukaryota</taxon>
        <taxon>Metazoa</taxon>
        <taxon>Ecdysozoa</taxon>
        <taxon>Nematoda</taxon>
        <taxon>Chromadorea</taxon>
        <taxon>Rhabditida</taxon>
        <taxon>Rhabditina</taxon>
        <taxon>Rhabditomorpha</taxon>
        <taxon>Strongyloidea</taxon>
        <taxon>Heligmosomidae</taxon>
        <taxon>Nippostrongylus</taxon>
    </lineage>
</organism>
<dbReference type="InterPro" id="IPR016024">
    <property type="entry name" value="ARM-type_fold"/>
</dbReference>
<dbReference type="GO" id="GO:0005681">
    <property type="term" value="C:spliceosomal complex"/>
    <property type="evidence" value="ECO:0007669"/>
    <property type="project" value="TreeGrafter"/>
</dbReference>
<keyword evidence="7" id="KW-1185">Reference proteome</keyword>
<dbReference type="STRING" id="27835.A0A0N4XET6"/>
<dbReference type="Proteomes" id="UP000271162">
    <property type="component" value="Unassembled WGS sequence"/>
</dbReference>